<sequence>MATEALTPANQIQKTFNDLEAEKTLIDSCTFQWKTISDHFASLSRTLAERFRALDSKIQSLNSQTKETMASLNLREAAIPDRESAAAALIESKKESAIKEMENAESKTPSTKGEFLRLYCRRMDSSNLWKFMIAHRKDLSVLRREINEAIMESVDACRLVIDAVDDFLNQGESVESGGDRCWAIGMLLRALFDSEGRKGPEVSEKIRERAAEVAVEWRKKIGGKEEGGEMGAAEAQIFLQMVVAFGLSSRFEEEELRKLVLEHASRKEMAKLAAGLGLGEKMADIIDELIKTGKELEAVSFTSESGLIEKFSPTPLLKNYLHNSRKKASDIAKNGKNSAAALFWHGTLGEANIIFSSRHPKGEITTIVEGKEKSVAETPSESELEHELRSLVSNGHSISMLK</sequence>
<name>A0A5P1FVL2_ASPOF</name>
<proteinExistence type="inferred from homology"/>
<evidence type="ECO:0000256" key="3">
    <source>
        <dbReference type="ARBA" id="ARBA00023089"/>
    </source>
</evidence>
<comment type="similarity">
    <text evidence="1 4">Belongs to the Frigida family.</text>
</comment>
<gene>
    <name evidence="5" type="ORF">A4U43_C01F22150</name>
</gene>
<dbReference type="Pfam" id="PF07899">
    <property type="entry name" value="Frigida"/>
    <property type="match status" value="1"/>
</dbReference>
<dbReference type="AlphaFoldDB" id="A0A5P1FVL2"/>
<keyword evidence="2 4" id="KW-0221">Differentiation</keyword>
<dbReference type="GO" id="GO:0009908">
    <property type="term" value="P:flower development"/>
    <property type="evidence" value="ECO:0007669"/>
    <property type="project" value="UniProtKB-KW"/>
</dbReference>
<dbReference type="Gramene" id="ONK80821">
    <property type="protein sequence ID" value="ONK80821"/>
    <property type="gene ID" value="A4U43_C01F22150"/>
</dbReference>
<protein>
    <recommendedName>
        <fullName evidence="4">FRIGIDA-like protein</fullName>
    </recommendedName>
</protein>
<dbReference type="PANTHER" id="PTHR31791:SF10">
    <property type="entry name" value="FRIGIDA-LIKE PROTEIN"/>
    <property type="match status" value="1"/>
</dbReference>
<reference evidence="6" key="1">
    <citation type="journal article" date="2017" name="Nat. Commun.">
        <title>The asparagus genome sheds light on the origin and evolution of a young Y chromosome.</title>
        <authorList>
            <person name="Harkess A."/>
            <person name="Zhou J."/>
            <person name="Xu C."/>
            <person name="Bowers J.E."/>
            <person name="Van der Hulst R."/>
            <person name="Ayyampalayam S."/>
            <person name="Mercati F."/>
            <person name="Riccardi P."/>
            <person name="McKain M.R."/>
            <person name="Kakrana A."/>
            <person name="Tang H."/>
            <person name="Ray J."/>
            <person name="Groenendijk J."/>
            <person name="Arikit S."/>
            <person name="Mathioni S.M."/>
            <person name="Nakano M."/>
            <person name="Shan H."/>
            <person name="Telgmann-Rauber A."/>
            <person name="Kanno A."/>
            <person name="Yue Z."/>
            <person name="Chen H."/>
            <person name="Li W."/>
            <person name="Chen Y."/>
            <person name="Xu X."/>
            <person name="Zhang Y."/>
            <person name="Luo S."/>
            <person name="Chen H."/>
            <person name="Gao J."/>
            <person name="Mao Z."/>
            <person name="Pires J.C."/>
            <person name="Luo M."/>
            <person name="Kudrna D."/>
            <person name="Wing R.A."/>
            <person name="Meyers B.C."/>
            <person name="Yi K."/>
            <person name="Kong H."/>
            <person name="Lavrijsen P."/>
            <person name="Sunseri F."/>
            <person name="Falavigna A."/>
            <person name="Ye Y."/>
            <person name="Leebens-Mack J.H."/>
            <person name="Chen G."/>
        </authorList>
    </citation>
    <scope>NUCLEOTIDE SEQUENCE [LARGE SCALE GENOMIC DNA]</scope>
    <source>
        <strain evidence="6">cv. DH0086</strain>
    </source>
</reference>
<organism evidence="5 6">
    <name type="scientific">Asparagus officinalis</name>
    <name type="common">Garden asparagus</name>
    <dbReference type="NCBI Taxonomy" id="4686"/>
    <lineage>
        <taxon>Eukaryota</taxon>
        <taxon>Viridiplantae</taxon>
        <taxon>Streptophyta</taxon>
        <taxon>Embryophyta</taxon>
        <taxon>Tracheophyta</taxon>
        <taxon>Spermatophyta</taxon>
        <taxon>Magnoliopsida</taxon>
        <taxon>Liliopsida</taxon>
        <taxon>Asparagales</taxon>
        <taxon>Asparagaceae</taxon>
        <taxon>Asparagoideae</taxon>
        <taxon>Asparagus</taxon>
    </lineage>
</organism>
<dbReference type="EMBL" id="CM007381">
    <property type="protein sequence ID" value="ONK80821.1"/>
    <property type="molecule type" value="Genomic_DNA"/>
</dbReference>
<dbReference type="PANTHER" id="PTHR31791">
    <property type="entry name" value="FRIGIDA-LIKE PROTEIN 3-RELATED"/>
    <property type="match status" value="1"/>
</dbReference>
<evidence type="ECO:0000256" key="2">
    <source>
        <dbReference type="ARBA" id="ARBA00022782"/>
    </source>
</evidence>
<dbReference type="GO" id="GO:0030154">
    <property type="term" value="P:cell differentiation"/>
    <property type="evidence" value="ECO:0007669"/>
    <property type="project" value="UniProtKB-KW"/>
</dbReference>
<keyword evidence="6" id="KW-1185">Reference proteome</keyword>
<dbReference type="OMA" id="MESVDAC"/>
<evidence type="ECO:0000313" key="6">
    <source>
        <dbReference type="Proteomes" id="UP000243459"/>
    </source>
</evidence>
<keyword evidence="3 4" id="KW-0287">Flowering</keyword>
<dbReference type="Proteomes" id="UP000243459">
    <property type="component" value="Chromosome 1"/>
</dbReference>
<evidence type="ECO:0000256" key="4">
    <source>
        <dbReference type="RuleBase" id="RU364012"/>
    </source>
</evidence>
<evidence type="ECO:0000256" key="1">
    <source>
        <dbReference type="ARBA" id="ARBA00008956"/>
    </source>
</evidence>
<accession>A0A5P1FVL2</accession>
<dbReference type="InterPro" id="IPR012474">
    <property type="entry name" value="Frigida"/>
</dbReference>
<keyword evidence="4" id="KW-0217">Developmental protein</keyword>
<evidence type="ECO:0000313" key="5">
    <source>
        <dbReference type="EMBL" id="ONK80821.1"/>
    </source>
</evidence>